<evidence type="ECO:0000313" key="7">
    <source>
        <dbReference type="Proteomes" id="UP001251948"/>
    </source>
</evidence>
<dbReference type="Gene3D" id="2.60.40.3440">
    <property type="match status" value="1"/>
</dbReference>
<dbReference type="NCBIfam" id="TIGR01414">
    <property type="entry name" value="autotrans_barl"/>
    <property type="match status" value="1"/>
</dbReference>
<keyword evidence="2" id="KW-0677">Repeat</keyword>
<dbReference type="SUPFAM" id="SSF141072">
    <property type="entry name" value="CalX-like"/>
    <property type="match status" value="4"/>
</dbReference>
<dbReference type="InterPro" id="IPR005546">
    <property type="entry name" value="Autotransporte_beta"/>
</dbReference>
<dbReference type="GO" id="GO:0005509">
    <property type="term" value="F:calcium ion binding"/>
    <property type="evidence" value="ECO:0007669"/>
    <property type="project" value="InterPro"/>
</dbReference>
<sequence length="2029" mass="203149">MAFLSGTARSARSFAFVLLLSCLALLWPGLASAANTSTLCGPFSVHVPSGGSVPINVTACARNINFAGDGPVDGPALPQRGSAILRIAGSSWFVDYSHNGLNTVGDVFEFSDTDGNTVTVTMIIDPPASSIVVSPAVLDPMTAGTAFSQTLSATGGASPYTYAINGGQLPQGLALNSNGTLSGTPTRRGAVSFTVRATDNLGAVVDKAYALTVQNPSLSITPTAATAVIGNVFTLALNGSGGVAPYTYAVESGALPPGITFNGVDTFSGTPSGPAQAYPLTLRITDNSAGAAPYYELKSFTLTVSNAPTVSINVSPSSVAEDSGTPLVYTVTRSASQPTPMLVNLTLSGTATSGTDYTGAVSSVTIPANATSATFNIVPVADTQVESDETVIFTVAAGAGYTVGAPASATGTIVNDDFPVATVSVSPATVNENGGVPLVYTITLDRPNPVPLSIAFTLGGTGASGTDYTAVSSPLVIGAGATSATVSIAPIPDAIPEPDKTVVLTLASGAGYQIGVPASATGTLRDDDLPGLSINDVSANEGDSGTTGFTFTVSLNAPAPAGGVSFDIATANGTATAGSDYVARSLAAQTIPAGSQTYSFVVQVNGDTLHELNEDFFVNVTNVSGATLTDGQGRGTIINDDAAPSLSIADINVTEGNSGTTPAVLTVTLSAASALPVQVQYATANVTAVAPTDYTAASGTLSFPPGTTTQTITVLINGDTTVEPDETFQVNLSNPVNASVADGSAVVTIVSDDAPVVVGPTVLPTAKAGVAYSQTFSATGGTGSYTYALSGTLPTGLTFNTSTGTLSGTPTQAGTFSFSVSATDSSPTPNMGTAFYGLIVPGPTLALPGAALPGAVRGQPFSSNRGPVSGGNAPYTFSVTGVLPTGLAISPNGVISGTPTAVGTFNFTVVARDSTSGTGAPFDVTENLTITVAESLPLAGNSTLSVGFNAPAGNVALILSGGPATSLALAAAPTHGTALVTGPTTISYQPATGYAGSDSFSYTATGPGGTSSPATVTVTVADPVISIAASGGFNAVAGMPYSQTFTWSGGSAPFSGYQVSNLPAGLSVTATTANSATVSGTPTASGTFNINASARDSSTGNGPYTVGQLFSLVVAGPSLSVMPTVLPAATAGSSYQQVISATGGIAPYQVVLTGTLPVGMSFNTANGTLSGTPTQSGTFALSATITDSTGGTPASVTQSYSLVVASPVLAATPGTLAGGTAGTAYQQAITATGGIAPYQVVLTGTLPVGMSFNTANGTLSGTPTQSGTFALSATITDSTGGTPASVTQSYSLVVASPVLAATPGTLAGGTAGTAYQQAITATGGIAPYHVVLSGSLPAGMTFDTASGMLSGTPTQSGTFALSATITDSTGGTPASITQSYSLVVASPVLVATPGTLAGGTAGSPYQMVFTASGGIAPYHVALSGTLPAGLSFDAASATLSGTPTQSGSFTVSATITDSTTGTPARLVQAYTLTIAAPALSLTPVAGALPASTAGSSYTLAFATTGGLAPYRYTLASGALPAGLVLDASTGRIAGTPSVAGSFGFSVAVNDATTGGAGSATQAYTLNVSAPVLTLTPSALPAGLFGHRYEQRLAAAGGTAPYRYVLSAGALPDGVTLEPAGGLAGTPTAAGAFAFTITATDALGFSGSHDYVVQIAPRPDPTQDPEVRGLLSAQRDAARRFANSQIENLQQRMQRLHGASRSNGFSNNLSLSYAPRRCEPMVGNVPGPDCDAQRRQPFDREPAPAVSDPAANSQAPLGLWVGGTIRSGRNEGGQRSGVDFETDGVTIGADRRLSDTLAVGAALGYGRDRSDVGERGSRSDGQAYSMALYASYSLGRSLFVDALVGHQLLDYTLRRYVTADGSFAHARRNGSQWFGSLAFGADLARGDWQFTPYARLDASQGSLDRYAEQGSDLFALRYGSQEVDATTGNAGLRVEVRRVARWGAWTPQLRVEYQHDFSGSGVATLQYADLGELPFYRTTLDGFDRNRWVLGAGVMFDFGRNWGLKVDYRGLVGSGDDRDHGVQISLDKQL</sequence>
<dbReference type="InterPro" id="IPR003644">
    <property type="entry name" value="Calx_beta"/>
</dbReference>
<evidence type="ECO:0000313" key="6">
    <source>
        <dbReference type="EMBL" id="MDT3467365.1"/>
    </source>
</evidence>
<dbReference type="PROSITE" id="PS51208">
    <property type="entry name" value="AUTOTRANSPORTER"/>
    <property type="match status" value="1"/>
</dbReference>
<dbReference type="Gene3D" id="2.60.40.10">
    <property type="entry name" value="Immunoglobulins"/>
    <property type="match status" value="11"/>
</dbReference>
<dbReference type="GO" id="GO:0019867">
    <property type="term" value="C:outer membrane"/>
    <property type="evidence" value="ECO:0007669"/>
    <property type="project" value="InterPro"/>
</dbReference>
<keyword evidence="3" id="KW-0106">Calcium</keyword>
<dbReference type="EMBL" id="JAVSKO010000002">
    <property type="protein sequence ID" value="MDT3467365.1"/>
    <property type="molecule type" value="Genomic_DNA"/>
</dbReference>
<dbReference type="InterPro" id="IPR036709">
    <property type="entry name" value="Autotransporte_beta_dom_sf"/>
</dbReference>
<feature type="chain" id="PRO_5042470569" evidence="4">
    <location>
        <begin position="34"/>
        <end position="2029"/>
    </location>
</feature>
<accession>A0AAJ2J9G5</accession>
<feature type="signal peptide" evidence="4">
    <location>
        <begin position="1"/>
        <end position="33"/>
    </location>
</feature>
<feature type="domain" description="Autotransporter" evidence="5">
    <location>
        <begin position="1751"/>
        <end position="2029"/>
    </location>
</feature>
<dbReference type="Gene3D" id="2.40.128.130">
    <property type="entry name" value="Autotransporter beta-domain"/>
    <property type="match status" value="1"/>
</dbReference>
<comment type="caution">
    <text evidence="6">The sequence shown here is derived from an EMBL/GenBank/DDBJ whole genome shotgun (WGS) entry which is preliminary data.</text>
</comment>
<name>A0AAJ2J9G5_STEMA</name>
<organism evidence="6 7">
    <name type="scientific">Stenotrophomonas maltophilia</name>
    <name type="common">Pseudomonas maltophilia</name>
    <name type="synonym">Xanthomonas maltophilia</name>
    <dbReference type="NCBI Taxonomy" id="40324"/>
    <lineage>
        <taxon>Bacteria</taxon>
        <taxon>Pseudomonadati</taxon>
        <taxon>Pseudomonadota</taxon>
        <taxon>Gammaproteobacteria</taxon>
        <taxon>Lysobacterales</taxon>
        <taxon>Lysobacteraceae</taxon>
        <taxon>Stenotrophomonas</taxon>
        <taxon>Stenotrophomonas maltophilia group</taxon>
    </lineage>
</organism>
<evidence type="ECO:0000256" key="2">
    <source>
        <dbReference type="ARBA" id="ARBA00022737"/>
    </source>
</evidence>
<dbReference type="InterPro" id="IPR006315">
    <property type="entry name" value="OM_autotransptr_brl_dom"/>
</dbReference>
<dbReference type="SMART" id="SM00869">
    <property type="entry name" value="Autotransporter"/>
    <property type="match status" value="1"/>
</dbReference>
<dbReference type="Pfam" id="PF03160">
    <property type="entry name" value="Calx-beta"/>
    <property type="match status" value="3"/>
</dbReference>
<gene>
    <name evidence="6" type="ORF">ROV92_05025</name>
</gene>
<dbReference type="SUPFAM" id="SSF103515">
    <property type="entry name" value="Autotransporter"/>
    <property type="match status" value="1"/>
</dbReference>
<reference evidence="6" key="1">
    <citation type="submission" date="2023-07" db="EMBL/GenBank/DDBJ databases">
        <title>Comparative genomics of clinical Stenotrophomonas maltophilia isolates reveals regions of diversity which correlate with colonization and persistence in vivo.</title>
        <authorList>
            <person name="Mcdaniel M.S."/>
            <person name="Swords W.E."/>
            <person name="Sumpter N.A."/>
            <person name="Lindgren N.R."/>
            <person name="Billiot C.E."/>
        </authorList>
    </citation>
    <scope>NUCLEOTIDE SEQUENCE</scope>
    <source>
        <strain evidence="6">Ism4</strain>
    </source>
</reference>
<dbReference type="Gene3D" id="2.60.40.2030">
    <property type="match status" value="4"/>
</dbReference>
<dbReference type="Pfam" id="PF05345">
    <property type="entry name" value="He_PIG"/>
    <property type="match status" value="10"/>
</dbReference>
<protein>
    <submittedName>
        <fullName evidence="6">Ig domain-containing protein</fullName>
    </submittedName>
</protein>
<proteinExistence type="predicted"/>
<dbReference type="InterPro" id="IPR038081">
    <property type="entry name" value="CalX-like_sf"/>
</dbReference>
<evidence type="ECO:0000256" key="1">
    <source>
        <dbReference type="ARBA" id="ARBA00022729"/>
    </source>
</evidence>
<evidence type="ECO:0000256" key="4">
    <source>
        <dbReference type="SAM" id="SignalP"/>
    </source>
</evidence>
<keyword evidence="1 4" id="KW-0732">Signal</keyword>
<dbReference type="PANTHER" id="PTHR37494">
    <property type="entry name" value="HEMAGGLUTININ"/>
    <property type="match status" value="1"/>
</dbReference>
<dbReference type="Pfam" id="PF03797">
    <property type="entry name" value="Autotransporter"/>
    <property type="match status" value="1"/>
</dbReference>
<dbReference type="Proteomes" id="UP001251948">
    <property type="component" value="Unassembled WGS sequence"/>
</dbReference>
<dbReference type="RefSeq" id="WP_312560772.1">
    <property type="nucleotide sequence ID" value="NZ_JAVSKO010000002.1"/>
</dbReference>
<dbReference type="PANTHER" id="PTHR37494:SF1">
    <property type="entry name" value="STAPHYLOCOCCUS AUREUS SURFACE PROTEIN A"/>
    <property type="match status" value="1"/>
</dbReference>
<evidence type="ECO:0000259" key="5">
    <source>
        <dbReference type="PROSITE" id="PS51208"/>
    </source>
</evidence>
<dbReference type="SUPFAM" id="SSF49313">
    <property type="entry name" value="Cadherin-like"/>
    <property type="match status" value="10"/>
</dbReference>
<dbReference type="InterPro" id="IPR015919">
    <property type="entry name" value="Cadherin-like_sf"/>
</dbReference>
<dbReference type="Pfam" id="PF17963">
    <property type="entry name" value="Big_9"/>
    <property type="match status" value="1"/>
</dbReference>
<dbReference type="SMART" id="SM00237">
    <property type="entry name" value="Calx_beta"/>
    <property type="match status" value="4"/>
</dbReference>
<evidence type="ECO:0000256" key="3">
    <source>
        <dbReference type="ARBA" id="ARBA00022837"/>
    </source>
</evidence>
<dbReference type="InterPro" id="IPR013783">
    <property type="entry name" value="Ig-like_fold"/>
</dbReference>
<dbReference type="GO" id="GO:0007154">
    <property type="term" value="P:cell communication"/>
    <property type="evidence" value="ECO:0007669"/>
    <property type="project" value="InterPro"/>
</dbReference>